<comment type="cofactor">
    <cofactor evidence="1 7">
        <name>Zn(2+)</name>
        <dbReference type="ChEBI" id="CHEBI:29105"/>
    </cofactor>
</comment>
<name>A0A1M4UQN0_9FIRM</name>
<keyword evidence="10" id="KW-1185">Reference proteome</keyword>
<feature type="domain" description="Enoyl reductase (ER)" evidence="8">
    <location>
        <begin position="12"/>
        <end position="344"/>
    </location>
</feature>
<evidence type="ECO:0000256" key="4">
    <source>
        <dbReference type="ARBA" id="ARBA00022833"/>
    </source>
</evidence>
<evidence type="ECO:0000256" key="2">
    <source>
        <dbReference type="ARBA" id="ARBA00008072"/>
    </source>
</evidence>
<dbReference type="PROSITE" id="PS00059">
    <property type="entry name" value="ADH_ZINC"/>
    <property type="match status" value="1"/>
</dbReference>
<evidence type="ECO:0000313" key="9">
    <source>
        <dbReference type="EMBL" id="SHE58957.1"/>
    </source>
</evidence>
<accession>A0A1M4UQN0</accession>
<reference evidence="10" key="1">
    <citation type="submission" date="2016-11" db="EMBL/GenBank/DDBJ databases">
        <authorList>
            <person name="Varghese N."/>
            <person name="Submissions S."/>
        </authorList>
    </citation>
    <scope>NUCLEOTIDE SEQUENCE [LARGE SCALE GENOMIC DNA]</scope>
    <source>
        <strain evidence="10">DSM 12395</strain>
    </source>
</reference>
<dbReference type="Proteomes" id="UP000184148">
    <property type="component" value="Unassembled WGS sequence"/>
</dbReference>
<dbReference type="FunFam" id="3.40.50.720:FF:000068">
    <property type="entry name" value="Sorbitol dehydrogenase"/>
    <property type="match status" value="1"/>
</dbReference>
<evidence type="ECO:0000256" key="3">
    <source>
        <dbReference type="ARBA" id="ARBA00022723"/>
    </source>
</evidence>
<dbReference type="Pfam" id="PF00107">
    <property type="entry name" value="ADH_zinc_N"/>
    <property type="match status" value="1"/>
</dbReference>
<keyword evidence="3 7" id="KW-0479">Metal-binding</keyword>
<keyword evidence="4 7" id="KW-0862">Zinc</keyword>
<dbReference type="InterPro" id="IPR020843">
    <property type="entry name" value="ER"/>
</dbReference>
<comment type="similarity">
    <text evidence="2 7">Belongs to the zinc-containing alcohol dehydrogenase family.</text>
</comment>
<dbReference type="InterPro" id="IPR002328">
    <property type="entry name" value="ADH_Zn_CS"/>
</dbReference>
<proteinExistence type="inferred from homology"/>
<dbReference type="InterPro" id="IPR045306">
    <property type="entry name" value="SDH-like"/>
</dbReference>
<dbReference type="PANTHER" id="PTHR43161:SF9">
    <property type="entry name" value="SORBITOL DEHYDROGENASE"/>
    <property type="match status" value="1"/>
</dbReference>
<dbReference type="InterPro" id="IPR011032">
    <property type="entry name" value="GroES-like_sf"/>
</dbReference>
<dbReference type="InterPro" id="IPR036291">
    <property type="entry name" value="NAD(P)-bd_dom_sf"/>
</dbReference>
<dbReference type="Gene3D" id="3.90.180.10">
    <property type="entry name" value="Medium-chain alcohol dehydrogenases, catalytic domain"/>
    <property type="match status" value="1"/>
</dbReference>
<dbReference type="Pfam" id="PF08240">
    <property type="entry name" value="ADH_N"/>
    <property type="match status" value="1"/>
</dbReference>
<evidence type="ECO:0000256" key="7">
    <source>
        <dbReference type="RuleBase" id="RU361277"/>
    </source>
</evidence>
<dbReference type="RefSeq" id="WP_073235857.1">
    <property type="nucleotide sequence ID" value="NZ_FQUY01000003.1"/>
</dbReference>
<dbReference type="SMART" id="SM00829">
    <property type="entry name" value="PKS_ER"/>
    <property type="match status" value="1"/>
</dbReference>
<dbReference type="GO" id="GO:0008270">
    <property type="term" value="F:zinc ion binding"/>
    <property type="evidence" value="ECO:0007669"/>
    <property type="project" value="InterPro"/>
</dbReference>
<dbReference type="Gene3D" id="3.40.50.720">
    <property type="entry name" value="NAD(P)-binding Rossmann-like Domain"/>
    <property type="match status" value="1"/>
</dbReference>
<dbReference type="InterPro" id="IPR013149">
    <property type="entry name" value="ADH-like_C"/>
</dbReference>
<evidence type="ECO:0000256" key="1">
    <source>
        <dbReference type="ARBA" id="ARBA00001947"/>
    </source>
</evidence>
<dbReference type="GO" id="GO:0016616">
    <property type="term" value="F:oxidoreductase activity, acting on the CH-OH group of donors, NAD or NADP as acceptor"/>
    <property type="evidence" value="ECO:0007669"/>
    <property type="project" value="InterPro"/>
</dbReference>
<dbReference type="SUPFAM" id="SSF50129">
    <property type="entry name" value="GroES-like"/>
    <property type="match status" value="1"/>
</dbReference>
<dbReference type="SUPFAM" id="SSF51735">
    <property type="entry name" value="NAD(P)-binding Rossmann-fold domains"/>
    <property type="match status" value="1"/>
</dbReference>
<dbReference type="PANTHER" id="PTHR43161">
    <property type="entry name" value="SORBITOL DEHYDROGENASE"/>
    <property type="match status" value="1"/>
</dbReference>
<organism evidence="9 10">
    <name type="scientific">Desulforamulus putei DSM 12395</name>
    <dbReference type="NCBI Taxonomy" id="1121429"/>
    <lineage>
        <taxon>Bacteria</taxon>
        <taxon>Bacillati</taxon>
        <taxon>Bacillota</taxon>
        <taxon>Clostridia</taxon>
        <taxon>Eubacteriales</taxon>
        <taxon>Peptococcaceae</taxon>
        <taxon>Desulforamulus</taxon>
    </lineage>
</organism>
<evidence type="ECO:0000256" key="6">
    <source>
        <dbReference type="ARBA" id="ARBA00023027"/>
    </source>
</evidence>
<keyword evidence="5" id="KW-0560">Oxidoreductase</keyword>
<evidence type="ECO:0000313" key="10">
    <source>
        <dbReference type="Proteomes" id="UP000184148"/>
    </source>
</evidence>
<dbReference type="EMBL" id="FQUY01000003">
    <property type="protein sequence ID" value="SHE58957.1"/>
    <property type="molecule type" value="Genomic_DNA"/>
</dbReference>
<dbReference type="InterPro" id="IPR013154">
    <property type="entry name" value="ADH-like_N"/>
</dbReference>
<gene>
    <name evidence="9" type="ORF">SAMN02745133_00729</name>
</gene>
<sequence length="346" mass="36953">MEKMKACVLYAPLDVRVEELPVPQLKPDQALVKVKAVGVCGSDVHYYEHGKIGRYVVEKPMILGHEAGGEVVAVGEAVTNLKVGQRVAIEPGVTCGRCKFCKEGRYNLCPDVEFLATPPYDGAFCEYLAMRADFLHPIPDHMSFEAASLVEPFSVGLHACKRAGVKPGDTVAVLGLGPVGLLTVVAARAFGATNIIAADLADIRLEMAREMGATTMVNAREQNVYDVIMQATGGVGVDVAIETAGSTATNLMAVQVARRGGKVALVGLPPNPEVPFNVFTIADGELDIFGIFRYANTYPTAVELLASGIAPVEKLVTHRFTLDQAKEALDKARTDKQGSIKVMVNL</sequence>
<dbReference type="CDD" id="cd05285">
    <property type="entry name" value="sorbitol_DH"/>
    <property type="match status" value="1"/>
</dbReference>
<dbReference type="STRING" id="1121429.SAMN02745133_00729"/>
<evidence type="ECO:0000259" key="8">
    <source>
        <dbReference type="SMART" id="SM00829"/>
    </source>
</evidence>
<evidence type="ECO:0000256" key="5">
    <source>
        <dbReference type="ARBA" id="ARBA00023002"/>
    </source>
</evidence>
<protein>
    <submittedName>
        <fullName evidence="9">L-iditol 2-dehydrogenase</fullName>
    </submittedName>
</protein>
<dbReference type="AlphaFoldDB" id="A0A1M4UQN0"/>
<dbReference type="OrthoDB" id="9769198at2"/>
<keyword evidence="6" id="KW-0520">NAD</keyword>